<protein>
    <submittedName>
        <fullName evidence="1">Uncharacterized protein</fullName>
    </submittedName>
</protein>
<name>A0A5J4UBT0_9EUKA</name>
<reference evidence="1 2" key="1">
    <citation type="submission" date="2019-03" db="EMBL/GenBank/DDBJ databases">
        <title>Single cell metagenomics reveals metabolic interactions within the superorganism composed of flagellate Streblomastix strix and complex community of Bacteroidetes bacteria on its surface.</title>
        <authorList>
            <person name="Treitli S.C."/>
            <person name="Kolisko M."/>
            <person name="Husnik F."/>
            <person name="Keeling P."/>
            <person name="Hampl V."/>
        </authorList>
    </citation>
    <scope>NUCLEOTIDE SEQUENCE [LARGE SCALE GENOMIC DNA]</scope>
    <source>
        <strain evidence="1">ST1C</strain>
    </source>
</reference>
<dbReference type="Proteomes" id="UP000324800">
    <property type="component" value="Unassembled WGS sequence"/>
</dbReference>
<dbReference type="EMBL" id="SNRW01018094">
    <property type="protein sequence ID" value="KAA6367674.1"/>
    <property type="molecule type" value="Genomic_DNA"/>
</dbReference>
<proteinExistence type="predicted"/>
<evidence type="ECO:0000313" key="1">
    <source>
        <dbReference type="EMBL" id="KAA6367674.1"/>
    </source>
</evidence>
<gene>
    <name evidence="1" type="ORF">EZS28_036800</name>
</gene>
<comment type="caution">
    <text evidence="1">The sequence shown here is derived from an EMBL/GenBank/DDBJ whole genome shotgun (WGS) entry which is preliminary data.</text>
</comment>
<dbReference type="SUPFAM" id="SSF48371">
    <property type="entry name" value="ARM repeat"/>
    <property type="match status" value="1"/>
</dbReference>
<accession>A0A5J4UBT0</accession>
<sequence length="167" mass="19331">MFAYRDFDQINDSHVDAYIDITYPYTPLISQLLYEQKPFQSLLRVLDHNDSDVVDCAIGSIVNILYGIVMESNRVYVHPYYNDLAQIGGIGKIYSLFKRNVSEFSKSTSAITIGVAFRNREIADYSMKVEIINHLKQIINHRSEDMRREVKFALRIEIEKGGFKIPD</sequence>
<organism evidence="1 2">
    <name type="scientific">Streblomastix strix</name>
    <dbReference type="NCBI Taxonomy" id="222440"/>
    <lineage>
        <taxon>Eukaryota</taxon>
        <taxon>Metamonada</taxon>
        <taxon>Preaxostyla</taxon>
        <taxon>Oxymonadida</taxon>
        <taxon>Streblomastigidae</taxon>
        <taxon>Streblomastix</taxon>
    </lineage>
</organism>
<dbReference type="AlphaFoldDB" id="A0A5J4UBT0"/>
<dbReference type="Gene3D" id="1.25.10.10">
    <property type="entry name" value="Leucine-rich Repeat Variant"/>
    <property type="match status" value="1"/>
</dbReference>
<dbReference type="InterPro" id="IPR011989">
    <property type="entry name" value="ARM-like"/>
</dbReference>
<evidence type="ECO:0000313" key="2">
    <source>
        <dbReference type="Proteomes" id="UP000324800"/>
    </source>
</evidence>
<dbReference type="InterPro" id="IPR016024">
    <property type="entry name" value="ARM-type_fold"/>
</dbReference>